<comment type="caution">
    <text evidence="4">The sequence shown here is derived from an EMBL/GenBank/DDBJ whole genome shotgun (WGS) entry which is preliminary data.</text>
</comment>
<dbReference type="InterPro" id="IPR029046">
    <property type="entry name" value="LolA/LolB/LppX"/>
</dbReference>
<accession>A0ABU0LE33</accession>
<evidence type="ECO:0000256" key="2">
    <source>
        <dbReference type="SAM" id="MobiDB-lite"/>
    </source>
</evidence>
<keyword evidence="1 3" id="KW-0732">Signal</keyword>
<dbReference type="Proteomes" id="UP001241747">
    <property type="component" value="Unassembled WGS sequence"/>
</dbReference>
<dbReference type="SUPFAM" id="SSF89392">
    <property type="entry name" value="Prokaryotic lipoproteins and lipoprotein localization factors"/>
    <property type="match status" value="1"/>
</dbReference>
<feature type="region of interest" description="Disordered" evidence="2">
    <location>
        <begin position="257"/>
        <end position="277"/>
    </location>
</feature>
<evidence type="ECO:0000256" key="1">
    <source>
        <dbReference type="ARBA" id="ARBA00022729"/>
    </source>
</evidence>
<reference evidence="4 5" key="1">
    <citation type="submission" date="2023-07" db="EMBL/GenBank/DDBJ databases">
        <title>Genomic Encyclopedia of Type Strains, Phase IV (KMG-IV): sequencing the most valuable type-strain genomes for metagenomic binning, comparative biology and taxonomic classification.</title>
        <authorList>
            <person name="Goeker M."/>
        </authorList>
    </citation>
    <scope>NUCLEOTIDE SEQUENCE [LARGE SCALE GENOMIC DNA]</scope>
    <source>
        <strain evidence="4 5">DSM 3770</strain>
    </source>
</reference>
<proteinExistence type="predicted"/>
<sequence length="277" mass="29481">MLHPKGLMKAAAAFAVASLVSGIGVPLAAAAPPDQMEDKAAATMDPGAAAALTRMGDYIAGLKSFELTAKTTIEVALKEGHQVEIGGLVHYWVKRPDHVRIDSETDMVSRQYFFDGKTLTVVAPLNGYFAQTEAKGSVGDTLAYAAQTLNIEVPLADLFAWGTDTTPLKQFDRGFYVGTAKIEGTATEHYALIGKDLDLEVWIQQGDVPLPLKMALVDRRAPGSPRFTAQLAWVPAATIPDDIFTFTPSKDVARISFAKPAEKPAPGTPADAPKGGK</sequence>
<feature type="chain" id="PRO_5045212262" description="DUF2092 domain-containing protein" evidence="3">
    <location>
        <begin position="31"/>
        <end position="277"/>
    </location>
</feature>
<dbReference type="InterPro" id="IPR019207">
    <property type="entry name" value="DUF2092"/>
</dbReference>
<evidence type="ECO:0000313" key="5">
    <source>
        <dbReference type="Proteomes" id="UP001241747"/>
    </source>
</evidence>
<organism evidence="4 5">
    <name type="scientific">Xanthobacter agilis</name>
    <dbReference type="NCBI Taxonomy" id="47492"/>
    <lineage>
        <taxon>Bacteria</taxon>
        <taxon>Pseudomonadati</taxon>
        <taxon>Pseudomonadota</taxon>
        <taxon>Alphaproteobacteria</taxon>
        <taxon>Hyphomicrobiales</taxon>
        <taxon>Xanthobacteraceae</taxon>
        <taxon>Xanthobacter</taxon>
    </lineage>
</organism>
<gene>
    <name evidence="4" type="ORF">QOZ94_002200</name>
</gene>
<protein>
    <recommendedName>
        <fullName evidence="6">DUF2092 domain-containing protein</fullName>
    </recommendedName>
</protein>
<dbReference type="Gene3D" id="2.50.20.10">
    <property type="entry name" value="Lipoprotein localisation LolA/LolB/LppX"/>
    <property type="match status" value="1"/>
</dbReference>
<evidence type="ECO:0008006" key="6">
    <source>
        <dbReference type="Google" id="ProtNLM"/>
    </source>
</evidence>
<evidence type="ECO:0000313" key="4">
    <source>
        <dbReference type="EMBL" id="MDQ0505404.1"/>
    </source>
</evidence>
<evidence type="ECO:0000256" key="3">
    <source>
        <dbReference type="SAM" id="SignalP"/>
    </source>
</evidence>
<keyword evidence="5" id="KW-1185">Reference proteome</keyword>
<name>A0ABU0LE33_XANAG</name>
<dbReference type="Pfam" id="PF09865">
    <property type="entry name" value="DUF2092"/>
    <property type="match status" value="1"/>
</dbReference>
<dbReference type="EMBL" id="JAUSVY010000004">
    <property type="protein sequence ID" value="MDQ0505404.1"/>
    <property type="molecule type" value="Genomic_DNA"/>
</dbReference>
<dbReference type="RefSeq" id="WP_237344127.1">
    <property type="nucleotide sequence ID" value="NZ_JABWGX010000002.1"/>
</dbReference>
<feature type="signal peptide" evidence="3">
    <location>
        <begin position="1"/>
        <end position="30"/>
    </location>
</feature>